<dbReference type="Proteomes" id="UP000181860">
    <property type="component" value="Unassembled WGS sequence"/>
</dbReference>
<dbReference type="RefSeq" id="WP_013853859.1">
    <property type="nucleotide sequence ID" value="NZ_CP061341.1"/>
</dbReference>
<evidence type="ECO:0000313" key="6">
    <source>
        <dbReference type="Proteomes" id="UP001242513"/>
    </source>
</evidence>
<organism evidence="4 6">
    <name type="scientific">Lactobacillus kefiranofaciens</name>
    <dbReference type="NCBI Taxonomy" id="267818"/>
    <lineage>
        <taxon>Bacteria</taxon>
        <taxon>Bacillati</taxon>
        <taxon>Bacillota</taxon>
        <taxon>Bacilli</taxon>
        <taxon>Lactobacillales</taxon>
        <taxon>Lactobacillaceae</taxon>
        <taxon>Lactobacillus</taxon>
    </lineage>
</organism>
<gene>
    <name evidence="4" type="ORF">QEJ78_03875</name>
    <name evidence="3" type="ORF">SAMN02983011_00042</name>
</gene>
<feature type="domain" description="SHOCT" evidence="1">
    <location>
        <begin position="173"/>
        <end position="200"/>
    </location>
</feature>
<dbReference type="AlphaFoldDB" id="A0AAX3UFW7"/>
<dbReference type="Pfam" id="PF09851">
    <property type="entry name" value="SHOCT"/>
    <property type="match status" value="1"/>
</dbReference>
<reference evidence="4" key="2">
    <citation type="journal article" date="2022" name="Food Funct.">
        <title>Lactobacillus kefiranofaciens ZW18 from Kefir enhances the anti-tumor effect of anti-programmed cell death 1 (PD-1) immunotherapy by modulating the gut microbiota.</title>
        <authorList>
            <person name="Zhao J."/>
            <person name="Wang Y."/>
            <person name="Wang J."/>
            <person name="Lv M."/>
            <person name="Zhou C."/>
            <person name="Jia L."/>
            <person name="Geng W."/>
        </authorList>
    </citation>
    <scope>NUCLEOTIDE SEQUENCE</scope>
    <source>
        <strain evidence="4">ZW18</strain>
    </source>
</reference>
<dbReference type="Proteomes" id="UP001242513">
    <property type="component" value="Chromosome"/>
</dbReference>
<accession>A0AAX3UFW7</accession>
<feature type="domain" description="YokE-like PH" evidence="2">
    <location>
        <begin position="67"/>
        <end position="156"/>
    </location>
</feature>
<reference evidence="4" key="3">
    <citation type="submission" date="2023-04" db="EMBL/GenBank/DDBJ databases">
        <authorList>
            <person name="Wang Y."/>
        </authorList>
    </citation>
    <scope>NUCLEOTIDE SEQUENCE</scope>
    <source>
        <strain evidence="4">ZW18</strain>
    </source>
</reference>
<name>A0AAX3UFW7_9LACO</name>
<evidence type="ECO:0000259" key="1">
    <source>
        <dbReference type="Pfam" id="PF09851"/>
    </source>
</evidence>
<keyword evidence="5" id="KW-1185">Reference proteome</keyword>
<evidence type="ECO:0000313" key="5">
    <source>
        <dbReference type="Proteomes" id="UP000181860"/>
    </source>
</evidence>
<reference evidence="3 5" key="1">
    <citation type="submission" date="2016-10" db="EMBL/GenBank/DDBJ databases">
        <authorList>
            <person name="Varghese N."/>
            <person name="Submissions S."/>
        </authorList>
    </citation>
    <scope>NUCLEOTIDE SEQUENCE [LARGE SCALE GENOMIC DNA]</scope>
    <source>
        <strain evidence="3 5">ATCC 43761</strain>
    </source>
</reference>
<dbReference type="Pfam" id="PF14470">
    <property type="entry name" value="bPH_3"/>
    <property type="match status" value="1"/>
</dbReference>
<dbReference type="InterPro" id="IPR018649">
    <property type="entry name" value="SHOCT"/>
</dbReference>
<proteinExistence type="predicted"/>
<dbReference type="InterPro" id="IPR039519">
    <property type="entry name" value="YokE-like_PH"/>
</dbReference>
<dbReference type="EMBL" id="FMXC01000001">
    <property type="protein sequence ID" value="SDA37093.1"/>
    <property type="molecule type" value="Genomic_DNA"/>
</dbReference>
<evidence type="ECO:0000313" key="4">
    <source>
        <dbReference type="EMBL" id="WGO86601.1"/>
    </source>
</evidence>
<dbReference type="GeneID" id="72686654"/>
<dbReference type="EMBL" id="CP123735">
    <property type="protein sequence ID" value="WGO86601.1"/>
    <property type="molecule type" value="Genomic_DNA"/>
</dbReference>
<evidence type="ECO:0000259" key="2">
    <source>
        <dbReference type="Pfam" id="PF14470"/>
    </source>
</evidence>
<evidence type="ECO:0000313" key="3">
    <source>
        <dbReference type="EMBL" id="SDA37093.1"/>
    </source>
</evidence>
<protein>
    <submittedName>
        <fullName evidence="4">PH domain-containing protein</fullName>
    </submittedName>
</protein>
<sequence length="202" mass="22988">MGLFNLFSKKQQQANQSFLAKQRSQQAIVKIKKLALPSRIKQQLIKAEVYDVWLNSHDLLPLANLIEESETIEYAAVGIDDHSKTVMLICTNYRLLILQKKMTSENTNIIPLAQIKSVILKQQLAYVELKLIVKDAQLDFNSLNKVPAGILADKIRKYAKLAQKGSVVDQQLEQIKKLKGLKDEGILTEEEFQAKKKKILDM</sequence>